<name>A0A5E4E810_PRUDU</name>
<dbReference type="AlphaFoldDB" id="A0A5E4E810"/>
<evidence type="ECO:0000313" key="3">
    <source>
        <dbReference type="Proteomes" id="UP000327085"/>
    </source>
</evidence>
<proteinExistence type="predicted"/>
<feature type="region of interest" description="Disordered" evidence="1">
    <location>
        <begin position="1"/>
        <end position="24"/>
    </location>
</feature>
<dbReference type="EMBL" id="CABIKO010000004">
    <property type="protein sequence ID" value="VVA11927.1"/>
    <property type="molecule type" value="Genomic_DNA"/>
</dbReference>
<accession>A0A5E4E810</accession>
<evidence type="ECO:0000256" key="1">
    <source>
        <dbReference type="SAM" id="MobiDB-lite"/>
    </source>
</evidence>
<organism evidence="2 3">
    <name type="scientific">Prunus dulcis</name>
    <name type="common">Almond</name>
    <name type="synonym">Amygdalus dulcis</name>
    <dbReference type="NCBI Taxonomy" id="3755"/>
    <lineage>
        <taxon>Eukaryota</taxon>
        <taxon>Viridiplantae</taxon>
        <taxon>Streptophyta</taxon>
        <taxon>Embryophyta</taxon>
        <taxon>Tracheophyta</taxon>
        <taxon>Spermatophyta</taxon>
        <taxon>Magnoliopsida</taxon>
        <taxon>eudicotyledons</taxon>
        <taxon>Gunneridae</taxon>
        <taxon>Pentapetalae</taxon>
        <taxon>rosids</taxon>
        <taxon>fabids</taxon>
        <taxon>Rosales</taxon>
        <taxon>Rosaceae</taxon>
        <taxon>Amygdaloideae</taxon>
        <taxon>Amygdaleae</taxon>
        <taxon>Prunus</taxon>
    </lineage>
</organism>
<dbReference type="InParanoid" id="A0A5E4E810"/>
<protein>
    <submittedName>
        <fullName evidence="2">Uncharacterized protein</fullName>
    </submittedName>
</protein>
<sequence length="167" mass="18922">MQKQEGKSFSRVSPEEGQTNETRSFTYSLCQRGATTSFGKAGQIEKRGGDGATIEATIHREKKKKECALPYKFEIVATSLRCLEVTDCFNEWNVTISAPKLTIVEHRGHLKFNDVLPLNAPQLTKILFPTWKEHMIPPSISLLTGFAQLENLTLHMFHGQMTRLRKT</sequence>
<dbReference type="Gramene" id="VVA11927">
    <property type="protein sequence ID" value="VVA11927"/>
    <property type="gene ID" value="Prudul26B035351"/>
</dbReference>
<gene>
    <name evidence="2" type="ORF">ALMOND_2B035351</name>
</gene>
<reference evidence="3" key="1">
    <citation type="journal article" date="2020" name="Plant J.">
        <title>Transposons played a major role in the diversification between the closely related almond and peach genomes: results from the almond genome sequence.</title>
        <authorList>
            <person name="Alioto T."/>
            <person name="Alexiou K.G."/>
            <person name="Bardil A."/>
            <person name="Barteri F."/>
            <person name="Castanera R."/>
            <person name="Cruz F."/>
            <person name="Dhingra A."/>
            <person name="Duval H."/>
            <person name="Fernandez I Marti A."/>
            <person name="Frias L."/>
            <person name="Galan B."/>
            <person name="Garcia J.L."/>
            <person name="Howad W."/>
            <person name="Gomez-Garrido J."/>
            <person name="Gut M."/>
            <person name="Julca I."/>
            <person name="Morata J."/>
            <person name="Puigdomenech P."/>
            <person name="Ribeca P."/>
            <person name="Rubio Cabetas M.J."/>
            <person name="Vlasova A."/>
            <person name="Wirthensohn M."/>
            <person name="Garcia-Mas J."/>
            <person name="Gabaldon T."/>
            <person name="Casacuberta J.M."/>
            <person name="Arus P."/>
        </authorList>
    </citation>
    <scope>NUCLEOTIDE SEQUENCE [LARGE SCALE GENOMIC DNA]</scope>
    <source>
        <strain evidence="3">cv. Texas</strain>
    </source>
</reference>
<dbReference type="Proteomes" id="UP000327085">
    <property type="component" value="Chromosome 1"/>
</dbReference>
<evidence type="ECO:0000313" key="2">
    <source>
        <dbReference type="EMBL" id="VVA11927.1"/>
    </source>
</evidence>